<evidence type="ECO:0000256" key="3">
    <source>
        <dbReference type="ARBA" id="ARBA00016337"/>
    </source>
</evidence>
<dbReference type="EMBL" id="LT605205">
    <property type="protein sequence ID" value="SCD19166.1"/>
    <property type="molecule type" value="Genomic_DNA"/>
</dbReference>
<keyword evidence="4" id="KW-0285">Flavoprotein</keyword>
<evidence type="ECO:0000256" key="8">
    <source>
        <dbReference type="ARBA" id="ARBA00022842"/>
    </source>
</evidence>
<evidence type="ECO:0000313" key="11">
    <source>
        <dbReference type="EMBL" id="SCD19166.1"/>
    </source>
</evidence>
<dbReference type="InterPro" id="IPR024932">
    <property type="entry name" value="ApbE"/>
</dbReference>
<dbReference type="PANTHER" id="PTHR30040">
    <property type="entry name" value="THIAMINE BIOSYNTHESIS LIPOPROTEIN APBE"/>
    <property type="match status" value="1"/>
</dbReference>
<evidence type="ECO:0000256" key="1">
    <source>
        <dbReference type="ARBA" id="ARBA00001946"/>
    </source>
</evidence>
<dbReference type="KEGG" id="psac:PSM36_0332"/>
<evidence type="ECO:0000256" key="7">
    <source>
        <dbReference type="ARBA" id="ARBA00022827"/>
    </source>
</evidence>
<dbReference type="SUPFAM" id="SSF143631">
    <property type="entry name" value="ApbE-like"/>
    <property type="match status" value="1"/>
</dbReference>
<comment type="cofactor">
    <cofactor evidence="1">
        <name>Mg(2+)</name>
        <dbReference type="ChEBI" id="CHEBI:18420"/>
    </cofactor>
</comment>
<keyword evidence="7" id="KW-0274">FAD</keyword>
<evidence type="ECO:0000313" key="12">
    <source>
        <dbReference type="Proteomes" id="UP000187464"/>
    </source>
</evidence>
<accession>A0A1R3SS34</accession>
<keyword evidence="5" id="KW-0808">Transferase</keyword>
<dbReference type="PANTHER" id="PTHR30040:SF2">
    <property type="entry name" value="FAD:PROTEIN FMN TRANSFERASE"/>
    <property type="match status" value="1"/>
</dbReference>
<proteinExistence type="predicted"/>
<evidence type="ECO:0000256" key="9">
    <source>
        <dbReference type="ARBA" id="ARBA00031306"/>
    </source>
</evidence>
<evidence type="ECO:0000256" key="2">
    <source>
        <dbReference type="ARBA" id="ARBA00011955"/>
    </source>
</evidence>
<keyword evidence="8" id="KW-0460">Magnesium</keyword>
<evidence type="ECO:0000256" key="6">
    <source>
        <dbReference type="ARBA" id="ARBA00022723"/>
    </source>
</evidence>
<evidence type="ECO:0000256" key="4">
    <source>
        <dbReference type="ARBA" id="ARBA00022630"/>
    </source>
</evidence>
<dbReference type="Pfam" id="PF02424">
    <property type="entry name" value="ApbE"/>
    <property type="match status" value="1"/>
</dbReference>
<protein>
    <recommendedName>
        <fullName evidence="3">FAD:protein FMN transferase</fullName>
        <ecNumber evidence="2">2.7.1.180</ecNumber>
    </recommendedName>
    <alternativeName>
        <fullName evidence="9">Flavin transferase</fullName>
    </alternativeName>
</protein>
<dbReference type="GO" id="GO:0046872">
    <property type="term" value="F:metal ion binding"/>
    <property type="evidence" value="ECO:0007669"/>
    <property type="project" value="UniProtKB-KW"/>
</dbReference>
<dbReference type="EC" id="2.7.1.180" evidence="2"/>
<dbReference type="GO" id="GO:0016740">
    <property type="term" value="F:transferase activity"/>
    <property type="evidence" value="ECO:0007669"/>
    <property type="project" value="UniProtKB-KW"/>
</dbReference>
<gene>
    <name evidence="11" type="ORF">PSM36_0332</name>
</gene>
<reference evidence="11 12" key="1">
    <citation type="submission" date="2016-08" db="EMBL/GenBank/DDBJ databases">
        <authorList>
            <person name="Seilhamer J.J."/>
        </authorList>
    </citation>
    <scope>NUCLEOTIDE SEQUENCE [LARGE SCALE GENOMIC DNA]</scope>
    <source>
        <strain evidence="11">M3/6</strain>
    </source>
</reference>
<name>A0A1R3SS34_9BACT</name>
<organism evidence="11 12">
    <name type="scientific">Proteiniphilum saccharofermentans</name>
    <dbReference type="NCBI Taxonomy" id="1642647"/>
    <lineage>
        <taxon>Bacteria</taxon>
        <taxon>Pseudomonadati</taxon>
        <taxon>Bacteroidota</taxon>
        <taxon>Bacteroidia</taxon>
        <taxon>Bacteroidales</taxon>
        <taxon>Dysgonomonadaceae</taxon>
        <taxon>Proteiniphilum</taxon>
    </lineage>
</organism>
<dbReference type="STRING" id="1642647.PSM36_0332"/>
<dbReference type="Proteomes" id="UP000187464">
    <property type="component" value="Chromosome I"/>
</dbReference>
<dbReference type="Gene3D" id="3.10.520.10">
    <property type="entry name" value="ApbE-like domains"/>
    <property type="match status" value="2"/>
</dbReference>
<keyword evidence="12" id="KW-1185">Reference proteome</keyword>
<comment type="catalytic activity">
    <reaction evidence="10">
        <text>L-threonyl-[protein] + FAD = FMN-L-threonyl-[protein] + AMP + H(+)</text>
        <dbReference type="Rhea" id="RHEA:36847"/>
        <dbReference type="Rhea" id="RHEA-COMP:11060"/>
        <dbReference type="Rhea" id="RHEA-COMP:11061"/>
        <dbReference type="ChEBI" id="CHEBI:15378"/>
        <dbReference type="ChEBI" id="CHEBI:30013"/>
        <dbReference type="ChEBI" id="CHEBI:57692"/>
        <dbReference type="ChEBI" id="CHEBI:74257"/>
        <dbReference type="ChEBI" id="CHEBI:456215"/>
        <dbReference type="EC" id="2.7.1.180"/>
    </reaction>
</comment>
<keyword evidence="6" id="KW-0479">Metal-binding</keyword>
<sequence length="249" mass="28431">MGTRFDLLIIDQDRLKCQEAWNYINSELQRLDQLFNRFDSASETSKINREAIHAPVYPDREMWSILRSCQMYYEHTMGLFDITLNDFSKVLLNEKECTVFFLKKDISLDFGGYAKGYALLKIKGIIHKTGVKDCFVDFGNSSIMGIGHHPYGDAWKVSFENPYNQGVVLDEISLKDMALSISGNTPSYTGHIARPGSMKPVNEHKAIAVMLENPLDAEVLSTVFMIATNEEKKRISESFKIQYIAEYNL</sequence>
<dbReference type="AlphaFoldDB" id="A0A1R3SS34"/>
<dbReference type="InterPro" id="IPR003374">
    <property type="entry name" value="ApbE-like_sf"/>
</dbReference>
<evidence type="ECO:0000256" key="10">
    <source>
        <dbReference type="ARBA" id="ARBA00048540"/>
    </source>
</evidence>
<evidence type="ECO:0000256" key="5">
    <source>
        <dbReference type="ARBA" id="ARBA00022679"/>
    </source>
</evidence>